<dbReference type="GO" id="GO:0005524">
    <property type="term" value="F:ATP binding"/>
    <property type="evidence" value="ECO:0007669"/>
    <property type="project" value="UniProtKB-UniRule"/>
</dbReference>
<dbReference type="NCBIfam" id="TIGR01069">
    <property type="entry name" value="mutS2"/>
    <property type="match status" value="1"/>
</dbReference>
<gene>
    <name evidence="8" type="primary">mutS2</name>
    <name evidence="8" type="synonym">rqcU</name>
    <name evidence="12" type="ORF">HMPREF9470_02672</name>
</gene>
<dbReference type="EMBL" id="ADLK01000021">
    <property type="protein sequence ID" value="KMW19187.1"/>
    <property type="molecule type" value="Genomic_DNA"/>
</dbReference>
<keyword evidence="2 8" id="KW-0699">rRNA-binding</keyword>
<dbReference type="InterPro" id="IPR005747">
    <property type="entry name" value="MutS2"/>
</dbReference>
<dbReference type="CDD" id="cd03280">
    <property type="entry name" value="ABC_MutS2"/>
    <property type="match status" value="1"/>
</dbReference>
<dbReference type="HAMAP" id="MF_00092">
    <property type="entry name" value="MutS2"/>
    <property type="match status" value="1"/>
</dbReference>
<dbReference type="GO" id="GO:0043023">
    <property type="term" value="F:ribosomal large subunit binding"/>
    <property type="evidence" value="ECO:0007669"/>
    <property type="project" value="UniProtKB-UniRule"/>
</dbReference>
<comment type="caution">
    <text evidence="12">The sequence shown here is derived from an EMBL/GenBank/DDBJ whole genome shotgun (WGS) entry which is preliminary data.</text>
</comment>
<feature type="binding site" evidence="8">
    <location>
        <begin position="340"/>
        <end position="347"/>
    </location>
    <ligand>
        <name>ATP</name>
        <dbReference type="ChEBI" id="CHEBI:30616"/>
    </ligand>
</feature>
<dbReference type="FunFam" id="3.40.50.300:FF:000830">
    <property type="entry name" value="Endonuclease MutS2"/>
    <property type="match status" value="1"/>
</dbReference>
<keyword evidence="5 8" id="KW-0067">ATP-binding</keyword>
<dbReference type="SUPFAM" id="SSF160443">
    <property type="entry name" value="SMR domain-like"/>
    <property type="match status" value="1"/>
</dbReference>
<dbReference type="Pfam" id="PF20297">
    <property type="entry name" value="MSSS"/>
    <property type="match status" value="1"/>
</dbReference>
<dbReference type="Pfam" id="PF01713">
    <property type="entry name" value="Smr"/>
    <property type="match status" value="1"/>
</dbReference>
<keyword evidence="6 8" id="KW-0694">RNA-binding</keyword>
<dbReference type="InterPro" id="IPR007696">
    <property type="entry name" value="DNA_mismatch_repair_MutS_core"/>
</dbReference>
<dbReference type="GO" id="GO:0030983">
    <property type="term" value="F:mismatched DNA binding"/>
    <property type="evidence" value="ECO:0007669"/>
    <property type="project" value="InterPro"/>
</dbReference>
<dbReference type="EC" id="3.6.4.-" evidence="8"/>
<dbReference type="GO" id="GO:0140664">
    <property type="term" value="F:ATP-dependent DNA damage sensor activity"/>
    <property type="evidence" value="ECO:0007669"/>
    <property type="project" value="InterPro"/>
</dbReference>
<dbReference type="GO" id="GO:0016887">
    <property type="term" value="F:ATP hydrolysis activity"/>
    <property type="evidence" value="ECO:0007669"/>
    <property type="project" value="InterPro"/>
</dbReference>
<dbReference type="Pfam" id="PF00488">
    <property type="entry name" value="MutS_V"/>
    <property type="match status" value="1"/>
</dbReference>
<accession>A0A0J9C1X6</accession>
<dbReference type="InterPro" id="IPR000432">
    <property type="entry name" value="DNA_mismatch_repair_MutS_C"/>
</dbReference>
<comment type="subunit">
    <text evidence="8">Homodimer. Binds to stalled ribosomes, contacting rRNA.</text>
</comment>
<feature type="compositionally biased region" description="Basic and acidic residues" evidence="10">
    <location>
        <begin position="106"/>
        <end position="119"/>
    </location>
</feature>
<dbReference type="GO" id="GO:0045910">
    <property type="term" value="P:negative regulation of DNA recombination"/>
    <property type="evidence" value="ECO:0007669"/>
    <property type="project" value="InterPro"/>
</dbReference>
<dbReference type="PATRIC" id="fig|742734.4.peg.2867"/>
<dbReference type="AlphaFoldDB" id="A0A0J9C1X6"/>
<dbReference type="InterPro" id="IPR036187">
    <property type="entry name" value="DNA_mismatch_repair_MutS_sf"/>
</dbReference>
<evidence type="ECO:0000256" key="4">
    <source>
        <dbReference type="ARBA" id="ARBA00022801"/>
    </source>
</evidence>
<feature type="domain" description="Smr" evidence="11">
    <location>
        <begin position="737"/>
        <end position="812"/>
    </location>
</feature>
<dbReference type="GeneID" id="93165326"/>
<dbReference type="GO" id="GO:0019843">
    <property type="term" value="F:rRNA binding"/>
    <property type="evidence" value="ECO:0007669"/>
    <property type="project" value="UniProtKB-UniRule"/>
</dbReference>
<feature type="region of interest" description="Disordered" evidence="10">
    <location>
        <begin position="103"/>
        <end position="124"/>
    </location>
</feature>
<dbReference type="InterPro" id="IPR027417">
    <property type="entry name" value="P-loop_NTPase"/>
</dbReference>
<dbReference type="InterPro" id="IPR036063">
    <property type="entry name" value="Smr_dom_sf"/>
</dbReference>
<comment type="similarity">
    <text evidence="8">Belongs to the DNA mismatch repair MutS family. MutS2 subfamily.</text>
</comment>
<evidence type="ECO:0000256" key="5">
    <source>
        <dbReference type="ARBA" id="ARBA00022840"/>
    </source>
</evidence>
<keyword evidence="4 8" id="KW-0378">Hydrolase</keyword>
<dbReference type="SUPFAM" id="SSF52540">
    <property type="entry name" value="P-loop containing nucleoside triphosphate hydrolases"/>
    <property type="match status" value="1"/>
</dbReference>
<dbReference type="InterPro" id="IPR002625">
    <property type="entry name" value="Smr_dom"/>
</dbReference>
<evidence type="ECO:0000256" key="2">
    <source>
        <dbReference type="ARBA" id="ARBA00022730"/>
    </source>
</evidence>
<evidence type="ECO:0000256" key="9">
    <source>
        <dbReference type="SAM" id="Coils"/>
    </source>
</evidence>
<evidence type="ECO:0000256" key="3">
    <source>
        <dbReference type="ARBA" id="ARBA00022741"/>
    </source>
</evidence>
<proteinExistence type="inferred from homology"/>
<comment type="function">
    <text evidence="8">Endonuclease that is involved in the suppression of homologous recombination and thus may have a key role in the control of bacterial genetic diversity.</text>
</comment>
<reference evidence="12 13" key="1">
    <citation type="submission" date="2011-04" db="EMBL/GenBank/DDBJ databases">
        <title>The Genome Sequence of Clostridium citroniae WAL-19142.</title>
        <authorList>
            <consortium name="The Broad Institute Genome Sequencing Platform"/>
            <person name="Earl A."/>
            <person name="Ward D."/>
            <person name="Feldgarden M."/>
            <person name="Gevers D."/>
            <person name="Warren Y.A."/>
            <person name="Tyrrell K.L."/>
            <person name="Citron D.M."/>
            <person name="Goldstein E.J."/>
            <person name="Daigneault M."/>
            <person name="Allen-Vercoe E."/>
            <person name="Young S.K."/>
            <person name="Zeng Q."/>
            <person name="Gargeya S."/>
            <person name="Fitzgerald M."/>
            <person name="Haas B."/>
            <person name="Abouelleil A."/>
            <person name="Alvarado L."/>
            <person name="Arachchi H.M."/>
            <person name="Berlin A."/>
            <person name="Brown A."/>
            <person name="Chapman S.B."/>
            <person name="Chen Z."/>
            <person name="Dunbar C."/>
            <person name="Freedman E."/>
            <person name="Gearin G."/>
            <person name="Gellesch M."/>
            <person name="Goldberg J."/>
            <person name="Griggs A."/>
            <person name="Gujja S."/>
            <person name="Heilman E.R."/>
            <person name="Heiman D."/>
            <person name="Howarth C."/>
            <person name="Larson L."/>
            <person name="Lui A."/>
            <person name="MacDonald P.J."/>
            <person name="Mehta T."/>
            <person name="Montmayeur A."/>
            <person name="Murphy C."/>
            <person name="Neiman D."/>
            <person name="Pearson M."/>
            <person name="Priest M."/>
            <person name="Roberts A."/>
            <person name="Saif S."/>
            <person name="Shea T."/>
            <person name="Shenoy N."/>
            <person name="Sisk P."/>
            <person name="Stolte C."/>
            <person name="Sykes S."/>
            <person name="White J."/>
            <person name="Yandava C."/>
            <person name="Wortman J."/>
            <person name="Nusbaum C."/>
            <person name="Birren B."/>
        </authorList>
    </citation>
    <scope>NUCLEOTIDE SEQUENCE [LARGE SCALE GENOMIC DNA]</scope>
    <source>
        <strain evidence="12 13">WAL-19142</strain>
    </source>
</reference>
<dbReference type="SUPFAM" id="SSF48334">
    <property type="entry name" value="DNA repair protein MutS, domain III"/>
    <property type="match status" value="1"/>
</dbReference>
<evidence type="ECO:0000256" key="10">
    <source>
        <dbReference type="SAM" id="MobiDB-lite"/>
    </source>
</evidence>
<keyword evidence="9" id="KW-0175">Coiled coil</keyword>
<dbReference type="PROSITE" id="PS50828">
    <property type="entry name" value="SMR"/>
    <property type="match status" value="1"/>
</dbReference>
<sequence length="812" mass="89409">MNLKALKTLEYDKIINQLTEYAASPLGKELCRGLAPSSDLEEIRTWQAQTTDAVTRVRLKGTTSFAGVRDIRDSLKRLEIGSSLSIPELLSISSNMTAAARAKAYGRHEAEDDGSRQDGIDTSDSLEPLFAGLEPLTPLNNEIKRCILSEDEVADDASPGLSHVRRSMKVIADRIHTQLNSILNSNRSYLQDAVITMRDGRYCLPVKSEYKNQVSGMVHDQSATGSTLFIEPMAIIKLNNEVRELEIQEQKEIEAVLASLSNQAAPFIEELKMNQELLSQLDFIFAKASLARRYKCSAPVFNNRGFIHIKDGRHPLLNPQSVVPINVWLGKDFDLLIVTGPNTGGKTVSLKTVGLFTLMGQSGLHIPAWEGSELAVFDEVFADIGDEQSIEQSLSTFSAHMTNIVRILSEADARSLCLFDELGAGTDPTEGAALAIAILSFLHNMKCRTMATTHYSELKVFALGTQGVENACCEFNVETLQPTYRLLIGIPGKSNAFAISKKLGLPDYIIEDAKNHLEAKDESFEDLLSSLESSRLTIEKEQAEINTYKEEIAKLKSRLTQKEERLDERKDKVIRNATEEAQRILREAKETADQTIKQINKLAASSGVNKELEEQRAKLRDQMKKTDEKLAVKAKGPSQPISPKKLKIGDGVKVLSMNLKGTVSTLPNAKGDLYVQMGILRSLVNIKDLELLNEKDISATLGDGSSYSYGGKSPAKGKGSGSSQIKMSKSASISTEVNLIGMTTDEALPVMEKYLDDAYLAHLQSVRVVHGRGTGALKNAVHKRLRQLKYVKEFRLGQFGEGDSGVTIVTFK</sequence>
<organism evidence="12 13">
    <name type="scientific">[Clostridium] citroniae WAL-19142</name>
    <dbReference type="NCBI Taxonomy" id="742734"/>
    <lineage>
        <taxon>Bacteria</taxon>
        <taxon>Bacillati</taxon>
        <taxon>Bacillota</taxon>
        <taxon>Clostridia</taxon>
        <taxon>Lachnospirales</taxon>
        <taxon>Lachnospiraceae</taxon>
        <taxon>Enterocloster</taxon>
    </lineage>
</organism>
<evidence type="ECO:0000259" key="11">
    <source>
        <dbReference type="PROSITE" id="PS50828"/>
    </source>
</evidence>
<dbReference type="InterPro" id="IPR046893">
    <property type="entry name" value="MSSS"/>
</dbReference>
<dbReference type="PIRSF" id="PIRSF005814">
    <property type="entry name" value="MutS_YshD"/>
    <property type="match status" value="1"/>
</dbReference>
<dbReference type="CDD" id="cd06503">
    <property type="entry name" value="ATP-synt_Fo_b"/>
    <property type="match status" value="1"/>
</dbReference>
<feature type="coiled-coil region" evidence="9">
    <location>
        <begin position="531"/>
        <end position="629"/>
    </location>
</feature>
<dbReference type="Gene3D" id="3.30.1370.110">
    <property type="match status" value="1"/>
</dbReference>
<evidence type="ECO:0000256" key="1">
    <source>
        <dbReference type="ARBA" id="ARBA00022722"/>
    </source>
</evidence>
<evidence type="ECO:0000256" key="8">
    <source>
        <dbReference type="HAMAP-Rule" id="MF_00092"/>
    </source>
</evidence>
<dbReference type="PANTHER" id="PTHR48466:SF2">
    <property type="entry name" value="OS10G0509000 PROTEIN"/>
    <property type="match status" value="1"/>
</dbReference>
<evidence type="ECO:0000313" key="13">
    <source>
        <dbReference type="Proteomes" id="UP000037392"/>
    </source>
</evidence>
<dbReference type="SMART" id="SM00533">
    <property type="entry name" value="MUTSd"/>
    <property type="match status" value="1"/>
</dbReference>
<dbReference type="InterPro" id="IPR045076">
    <property type="entry name" value="MutS"/>
</dbReference>
<keyword evidence="8" id="KW-0255">Endonuclease</keyword>
<dbReference type="GO" id="GO:0072344">
    <property type="term" value="P:rescue of stalled ribosome"/>
    <property type="evidence" value="ECO:0007669"/>
    <property type="project" value="UniProtKB-UniRule"/>
</dbReference>
<dbReference type="Gene3D" id="3.40.50.300">
    <property type="entry name" value="P-loop containing nucleotide triphosphate hydrolases"/>
    <property type="match status" value="1"/>
</dbReference>
<dbReference type="SMART" id="SM00534">
    <property type="entry name" value="MUTSac"/>
    <property type="match status" value="1"/>
</dbReference>
<dbReference type="SMART" id="SM00463">
    <property type="entry name" value="SMR"/>
    <property type="match status" value="1"/>
</dbReference>
<evidence type="ECO:0000256" key="7">
    <source>
        <dbReference type="ARBA" id="ARBA00023125"/>
    </source>
</evidence>
<dbReference type="EC" id="3.1.-.-" evidence="8"/>
<dbReference type="RefSeq" id="WP_007865818.1">
    <property type="nucleotide sequence ID" value="NZ_KQ235878.1"/>
</dbReference>
<name>A0A0J9C1X6_9FIRM</name>
<evidence type="ECO:0000256" key="6">
    <source>
        <dbReference type="ARBA" id="ARBA00022884"/>
    </source>
</evidence>
<dbReference type="GO" id="GO:0006298">
    <property type="term" value="P:mismatch repair"/>
    <property type="evidence" value="ECO:0007669"/>
    <property type="project" value="InterPro"/>
</dbReference>
<dbReference type="PANTHER" id="PTHR48466">
    <property type="entry name" value="OS10G0509000 PROTEIN-RELATED"/>
    <property type="match status" value="1"/>
</dbReference>
<keyword evidence="3 8" id="KW-0547">Nucleotide-binding</keyword>
<dbReference type="Proteomes" id="UP000037392">
    <property type="component" value="Unassembled WGS sequence"/>
</dbReference>
<dbReference type="PROSITE" id="PS00486">
    <property type="entry name" value="DNA_MISMATCH_REPAIR_2"/>
    <property type="match status" value="1"/>
</dbReference>
<keyword evidence="7 8" id="KW-0238">DNA-binding</keyword>
<keyword evidence="1 8" id="KW-0540">Nuclease</keyword>
<protein>
    <recommendedName>
        <fullName evidence="8">Endonuclease MutS2</fullName>
        <ecNumber evidence="8">3.1.-.-</ecNumber>
    </recommendedName>
    <alternativeName>
        <fullName evidence="8">Ribosome-associated protein quality control-upstream factor</fullName>
        <shortName evidence="8">RQC-upstream factor</shortName>
        <shortName evidence="8">RqcU</shortName>
        <ecNumber evidence="8">3.6.4.-</ecNumber>
    </alternativeName>
</protein>
<dbReference type="OrthoDB" id="9808166at2"/>
<dbReference type="GO" id="GO:0004519">
    <property type="term" value="F:endonuclease activity"/>
    <property type="evidence" value="ECO:0007669"/>
    <property type="project" value="UniProtKB-UniRule"/>
</dbReference>
<comment type="function">
    <text evidence="8">Acts as a ribosome collision sensor, splitting the ribosome into its 2 subunits. Detects stalled/collided 70S ribosomes which it binds and splits by an ATP-hydrolysis driven conformational change. Acts upstream of the ribosome quality control system (RQC), a ribosome-associated complex that mediates the extraction of incompletely synthesized nascent chains from stalled ribosomes and their subsequent degradation. Probably generates substrates for RQC.</text>
</comment>
<evidence type="ECO:0000313" key="12">
    <source>
        <dbReference type="EMBL" id="KMW19187.1"/>
    </source>
</evidence>